<evidence type="ECO:0000256" key="11">
    <source>
        <dbReference type="ARBA" id="ARBA00060905"/>
    </source>
</evidence>
<evidence type="ECO:0000256" key="2">
    <source>
        <dbReference type="ARBA" id="ARBA00001933"/>
    </source>
</evidence>
<dbReference type="Proteomes" id="UP000288028">
    <property type="component" value="Unassembled WGS sequence"/>
</dbReference>
<dbReference type="PANTHER" id="PTHR30511">
    <property type="entry name" value="ALANINE RACEMASE"/>
    <property type="match status" value="1"/>
</dbReference>
<keyword evidence="10" id="KW-0046">Antibiotic resistance</keyword>
<dbReference type="Pfam" id="PF00842">
    <property type="entry name" value="Ala_racemase_C"/>
    <property type="match status" value="1"/>
</dbReference>
<dbReference type="PROSITE" id="PS00395">
    <property type="entry name" value="ALANINE_RACEMASE"/>
    <property type="match status" value="1"/>
</dbReference>
<dbReference type="PRINTS" id="PR00992">
    <property type="entry name" value="ALARACEMASE"/>
</dbReference>
<dbReference type="HAMAP" id="MF_01201">
    <property type="entry name" value="Ala_racemase"/>
    <property type="match status" value="1"/>
</dbReference>
<dbReference type="EC" id="5.1.1.1" evidence="13"/>
<evidence type="ECO:0000256" key="3">
    <source>
        <dbReference type="ARBA" id="ARBA00004651"/>
    </source>
</evidence>
<comment type="subcellular location">
    <subcellularLocation>
        <location evidence="3">Cell membrane</location>
        <topology evidence="3">Multi-pass membrane protein</topology>
    </subcellularLocation>
</comment>
<reference evidence="17 18" key="1">
    <citation type="submission" date="2017-05" db="EMBL/GenBank/DDBJ databases">
        <title>Vagococcus spp. assemblies.</title>
        <authorList>
            <person name="Gulvik C.A."/>
        </authorList>
    </citation>
    <scope>NUCLEOTIDE SEQUENCE [LARGE SCALE GENOMIC DNA]</scope>
    <source>
        <strain evidence="17 18">SS1714</strain>
    </source>
</reference>
<dbReference type="GO" id="GO:0005829">
    <property type="term" value="C:cytosol"/>
    <property type="evidence" value="ECO:0007669"/>
    <property type="project" value="TreeGrafter"/>
</dbReference>
<evidence type="ECO:0000313" key="18">
    <source>
        <dbReference type="Proteomes" id="UP000288028"/>
    </source>
</evidence>
<gene>
    <name evidence="17" type="ORF">CBF28_01895</name>
</gene>
<protein>
    <recommendedName>
        <fullName evidence="13">Alanine racemase</fullName>
        <ecNumber evidence="13">5.1.1.1</ecNumber>
    </recommendedName>
</protein>
<dbReference type="OrthoDB" id="9813814at2"/>
<dbReference type="Gene3D" id="2.40.37.10">
    <property type="entry name" value="Lyase, Ornithine Decarboxylase, Chain A, domain 1"/>
    <property type="match status" value="1"/>
</dbReference>
<feature type="active site" description="Proton acceptor; specific for D-alanine" evidence="13">
    <location>
        <position position="40"/>
    </location>
</feature>
<keyword evidence="4" id="KW-1003">Cell membrane</keyword>
<dbReference type="Pfam" id="PF01168">
    <property type="entry name" value="Ala_racemase_N"/>
    <property type="match status" value="1"/>
</dbReference>
<keyword evidence="7" id="KW-1133">Transmembrane helix</keyword>
<dbReference type="InterPro" id="IPR009006">
    <property type="entry name" value="Ala_racemase/Decarboxylase_C"/>
</dbReference>
<evidence type="ECO:0000256" key="7">
    <source>
        <dbReference type="ARBA" id="ARBA00022989"/>
    </source>
</evidence>
<keyword evidence="5" id="KW-0812">Transmembrane</keyword>
<evidence type="ECO:0000313" key="17">
    <source>
        <dbReference type="EMBL" id="RSU16305.1"/>
    </source>
</evidence>
<dbReference type="InterPro" id="IPR029066">
    <property type="entry name" value="PLP-binding_barrel"/>
</dbReference>
<evidence type="ECO:0000256" key="13">
    <source>
        <dbReference type="HAMAP-Rule" id="MF_01201"/>
    </source>
</evidence>
<organism evidence="17 18">
    <name type="scientific">Vagococcus carniphilus</name>
    <dbReference type="NCBI Taxonomy" id="218144"/>
    <lineage>
        <taxon>Bacteria</taxon>
        <taxon>Bacillati</taxon>
        <taxon>Bacillota</taxon>
        <taxon>Bacilli</taxon>
        <taxon>Lactobacillales</taxon>
        <taxon>Enterococcaceae</taxon>
        <taxon>Vagococcus</taxon>
    </lineage>
</organism>
<dbReference type="FunFam" id="2.40.37.10:FF:000006">
    <property type="entry name" value="Alanine racemase"/>
    <property type="match status" value="1"/>
</dbReference>
<dbReference type="PANTHER" id="PTHR30511:SF0">
    <property type="entry name" value="ALANINE RACEMASE, CATABOLIC-RELATED"/>
    <property type="match status" value="1"/>
</dbReference>
<dbReference type="GO" id="GO:0046677">
    <property type="term" value="P:response to antibiotic"/>
    <property type="evidence" value="ECO:0007669"/>
    <property type="project" value="UniProtKB-KW"/>
</dbReference>
<dbReference type="GO" id="GO:0009252">
    <property type="term" value="P:peptidoglycan biosynthetic process"/>
    <property type="evidence" value="ECO:0007669"/>
    <property type="project" value="TreeGrafter"/>
</dbReference>
<evidence type="ECO:0000256" key="10">
    <source>
        <dbReference type="ARBA" id="ARBA00023251"/>
    </source>
</evidence>
<dbReference type="NCBIfam" id="TIGR00492">
    <property type="entry name" value="alr"/>
    <property type="match status" value="1"/>
</dbReference>
<feature type="binding site" evidence="13 15">
    <location>
        <position position="135"/>
    </location>
    <ligand>
        <name>substrate</name>
    </ligand>
</feature>
<evidence type="ECO:0000256" key="8">
    <source>
        <dbReference type="ARBA" id="ARBA00023136"/>
    </source>
</evidence>
<dbReference type="RefSeq" id="WP_126791355.1">
    <property type="nucleotide sequence ID" value="NZ_CP060720.1"/>
</dbReference>
<keyword evidence="18" id="KW-1185">Reference proteome</keyword>
<comment type="pathway">
    <text evidence="13">Amino-acid biosynthesis; D-alanine biosynthesis; D-alanine from L-alanine: step 1/1.</text>
</comment>
<dbReference type="SUPFAM" id="SSF51419">
    <property type="entry name" value="PLP-binding barrel"/>
    <property type="match status" value="1"/>
</dbReference>
<sequence>MEPNIYGPSQVVVNLNHIRHNVKEELKRLDHGTSLYAVVKANGYGHGAIEVAKAAIEAGATGLCVSNLNEAIELRKNEMTEPILVMGYVSLKYLDIVLENDITLTATNLEWLKELDKRVTKEIKIHLKIDTGMGRIGLNDSEEMKLANELLKSNPLINFEGLFTHFSKADSKDNQHFELQQRRFLNALAIFGEDIPYIHTSNSATALWHDAWKSNLVRYGDAMYGMNPSGNELDEPFKLKQALTLETEIIHIKEVEKGEKIGYGATYETSSKEWIATLPIGYADGLIRKFQGFNCLVNSKQAPIVGRICMDQCMIRVDGYLPIGTKVTIFGRDGDLFNSVQKGAEYVDTINYEVTCGLTDRLPRVYIE</sequence>
<comment type="function">
    <text evidence="13">Catalyzes the interconversion of L-alanine and D-alanine. May also act on other amino acids.</text>
</comment>
<dbReference type="GO" id="GO:0005886">
    <property type="term" value="C:plasma membrane"/>
    <property type="evidence" value="ECO:0007669"/>
    <property type="project" value="UniProtKB-SubCell"/>
</dbReference>
<name>A0A430B7M1_9ENTE</name>
<dbReference type="InterPro" id="IPR001608">
    <property type="entry name" value="Ala_racemase_N"/>
</dbReference>
<dbReference type="GeneID" id="95580608"/>
<evidence type="ECO:0000256" key="12">
    <source>
        <dbReference type="ARBA" id="ARBA00061081"/>
    </source>
</evidence>
<comment type="similarity">
    <text evidence="12">In the C-terminal section; belongs to the alanine racemase family.</text>
</comment>
<dbReference type="InterPro" id="IPR000821">
    <property type="entry name" value="Ala_racemase"/>
</dbReference>
<evidence type="ECO:0000256" key="5">
    <source>
        <dbReference type="ARBA" id="ARBA00022692"/>
    </source>
</evidence>
<evidence type="ECO:0000256" key="14">
    <source>
        <dbReference type="PIRSR" id="PIRSR600821-50"/>
    </source>
</evidence>
<dbReference type="CDD" id="cd00430">
    <property type="entry name" value="PLPDE_III_AR"/>
    <property type="match status" value="1"/>
</dbReference>
<evidence type="ECO:0000256" key="1">
    <source>
        <dbReference type="ARBA" id="ARBA00000316"/>
    </source>
</evidence>
<proteinExistence type="inferred from homology"/>
<comment type="similarity">
    <text evidence="11">In the N-terminal section; belongs to the acyltransferase 3 family.</text>
</comment>
<accession>A0A430B7M1</accession>
<keyword evidence="9 13" id="KW-0413">Isomerase</keyword>
<feature type="modified residue" description="N6-(pyridoxal phosphate)lysine" evidence="13 14">
    <location>
        <position position="40"/>
    </location>
</feature>
<dbReference type="GO" id="GO:0030632">
    <property type="term" value="P:D-alanine biosynthetic process"/>
    <property type="evidence" value="ECO:0007669"/>
    <property type="project" value="UniProtKB-UniRule"/>
</dbReference>
<comment type="caution">
    <text evidence="17">The sequence shown here is derived from an EMBL/GenBank/DDBJ whole genome shotgun (WGS) entry which is preliminary data.</text>
</comment>
<evidence type="ECO:0000256" key="6">
    <source>
        <dbReference type="ARBA" id="ARBA00022898"/>
    </source>
</evidence>
<dbReference type="SUPFAM" id="SSF50621">
    <property type="entry name" value="Alanine racemase C-terminal domain-like"/>
    <property type="match status" value="1"/>
</dbReference>
<dbReference type="GO" id="GO:0030170">
    <property type="term" value="F:pyridoxal phosphate binding"/>
    <property type="evidence" value="ECO:0007669"/>
    <property type="project" value="UniProtKB-UniRule"/>
</dbReference>
<comment type="catalytic activity">
    <reaction evidence="1 13">
        <text>L-alanine = D-alanine</text>
        <dbReference type="Rhea" id="RHEA:20249"/>
        <dbReference type="ChEBI" id="CHEBI:57416"/>
        <dbReference type="ChEBI" id="CHEBI:57972"/>
        <dbReference type="EC" id="5.1.1.1"/>
    </reaction>
</comment>
<dbReference type="FunFam" id="3.20.20.10:FF:000002">
    <property type="entry name" value="Alanine racemase"/>
    <property type="match status" value="1"/>
</dbReference>
<feature type="active site" description="Proton acceptor; specific for L-alanine" evidence="13">
    <location>
        <position position="263"/>
    </location>
</feature>
<comment type="similarity">
    <text evidence="13">Belongs to the alanine racemase family.</text>
</comment>
<evidence type="ECO:0000256" key="15">
    <source>
        <dbReference type="PIRSR" id="PIRSR600821-52"/>
    </source>
</evidence>
<dbReference type="SMART" id="SM01005">
    <property type="entry name" value="Ala_racemase_C"/>
    <property type="match status" value="1"/>
</dbReference>
<comment type="cofactor">
    <cofactor evidence="2 13 14">
        <name>pyridoxal 5'-phosphate</name>
        <dbReference type="ChEBI" id="CHEBI:597326"/>
    </cofactor>
</comment>
<dbReference type="Gene3D" id="3.20.20.10">
    <property type="entry name" value="Alanine racemase"/>
    <property type="match status" value="1"/>
</dbReference>
<dbReference type="GO" id="GO:0008784">
    <property type="term" value="F:alanine racemase activity"/>
    <property type="evidence" value="ECO:0007669"/>
    <property type="project" value="UniProtKB-UniRule"/>
</dbReference>
<dbReference type="InterPro" id="IPR020622">
    <property type="entry name" value="Ala_racemase_pyridoxalP-BS"/>
</dbReference>
<evidence type="ECO:0000256" key="4">
    <source>
        <dbReference type="ARBA" id="ARBA00022475"/>
    </source>
</evidence>
<keyword evidence="6 13" id="KW-0663">Pyridoxal phosphate</keyword>
<dbReference type="EMBL" id="NGKB01000002">
    <property type="protein sequence ID" value="RSU16305.1"/>
    <property type="molecule type" value="Genomic_DNA"/>
</dbReference>
<feature type="domain" description="Alanine racemase C-terminal" evidence="16">
    <location>
        <begin position="242"/>
        <end position="367"/>
    </location>
</feature>
<evidence type="ECO:0000256" key="9">
    <source>
        <dbReference type="ARBA" id="ARBA00023235"/>
    </source>
</evidence>
<evidence type="ECO:0000259" key="16">
    <source>
        <dbReference type="SMART" id="SM01005"/>
    </source>
</evidence>
<keyword evidence="8" id="KW-0472">Membrane</keyword>
<feature type="binding site" evidence="13 15">
    <location>
        <position position="310"/>
    </location>
    <ligand>
        <name>substrate</name>
    </ligand>
</feature>
<dbReference type="UniPathway" id="UPA00042">
    <property type="reaction ID" value="UER00497"/>
</dbReference>
<dbReference type="InterPro" id="IPR011079">
    <property type="entry name" value="Ala_racemase_C"/>
</dbReference>
<dbReference type="AlphaFoldDB" id="A0A430B7M1"/>